<dbReference type="AlphaFoldDB" id="A0A9D4RHM0"/>
<gene>
    <name evidence="1" type="ORF">DPMN_029975</name>
</gene>
<proteinExistence type="predicted"/>
<accession>A0A9D4RHM0</accession>
<dbReference type="Proteomes" id="UP000828390">
    <property type="component" value="Unassembled WGS sequence"/>
</dbReference>
<name>A0A9D4RHM0_DREPO</name>
<sequence>MRREFKPCFRKHVSVVDGYHTGNVGFPPDIPVPLIPQQKTTSSWKITAILRNSSDRGDAGIQTRVSF</sequence>
<organism evidence="1 2">
    <name type="scientific">Dreissena polymorpha</name>
    <name type="common">Zebra mussel</name>
    <name type="synonym">Mytilus polymorpha</name>
    <dbReference type="NCBI Taxonomy" id="45954"/>
    <lineage>
        <taxon>Eukaryota</taxon>
        <taxon>Metazoa</taxon>
        <taxon>Spiralia</taxon>
        <taxon>Lophotrochozoa</taxon>
        <taxon>Mollusca</taxon>
        <taxon>Bivalvia</taxon>
        <taxon>Autobranchia</taxon>
        <taxon>Heteroconchia</taxon>
        <taxon>Euheterodonta</taxon>
        <taxon>Imparidentia</taxon>
        <taxon>Neoheterodontei</taxon>
        <taxon>Myida</taxon>
        <taxon>Dreissenoidea</taxon>
        <taxon>Dreissenidae</taxon>
        <taxon>Dreissena</taxon>
    </lineage>
</organism>
<evidence type="ECO:0000313" key="1">
    <source>
        <dbReference type="EMBL" id="KAH3866852.1"/>
    </source>
</evidence>
<comment type="caution">
    <text evidence="1">The sequence shown here is derived from an EMBL/GenBank/DDBJ whole genome shotgun (WGS) entry which is preliminary data.</text>
</comment>
<keyword evidence="2" id="KW-1185">Reference proteome</keyword>
<evidence type="ECO:0000313" key="2">
    <source>
        <dbReference type="Proteomes" id="UP000828390"/>
    </source>
</evidence>
<dbReference type="EMBL" id="JAIWYP010000002">
    <property type="protein sequence ID" value="KAH3866852.1"/>
    <property type="molecule type" value="Genomic_DNA"/>
</dbReference>
<protein>
    <submittedName>
        <fullName evidence="1">Uncharacterized protein</fullName>
    </submittedName>
</protein>
<reference evidence="1" key="2">
    <citation type="submission" date="2020-11" db="EMBL/GenBank/DDBJ databases">
        <authorList>
            <person name="McCartney M.A."/>
            <person name="Auch B."/>
            <person name="Kono T."/>
            <person name="Mallez S."/>
            <person name="Becker A."/>
            <person name="Gohl D.M."/>
            <person name="Silverstein K.A.T."/>
            <person name="Koren S."/>
            <person name="Bechman K.B."/>
            <person name="Herman A."/>
            <person name="Abrahante J.E."/>
            <person name="Garbe J."/>
        </authorList>
    </citation>
    <scope>NUCLEOTIDE SEQUENCE</scope>
    <source>
        <strain evidence="1">Duluth1</strain>
        <tissue evidence="1">Whole animal</tissue>
    </source>
</reference>
<reference evidence="1" key="1">
    <citation type="journal article" date="2019" name="bioRxiv">
        <title>The Genome of the Zebra Mussel, Dreissena polymorpha: A Resource for Invasive Species Research.</title>
        <authorList>
            <person name="McCartney M.A."/>
            <person name="Auch B."/>
            <person name="Kono T."/>
            <person name="Mallez S."/>
            <person name="Zhang Y."/>
            <person name="Obille A."/>
            <person name="Becker A."/>
            <person name="Abrahante J.E."/>
            <person name="Garbe J."/>
            <person name="Badalamenti J.P."/>
            <person name="Herman A."/>
            <person name="Mangelson H."/>
            <person name="Liachko I."/>
            <person name="Sullivan S."/>
            <person name="Sone E.D."/>
            <person name="Koren S."/>
            <person name="Silverstein K.A.T."/>
            <person name="Beckman K.B."/>
            <person name="Gohl D.M."/>
        </authorList>
    </citation>
    <scope>NUCLEOTIDE SEQUENCE</scope>
    <source>
        <strain evidence="1">Duluth1</strain>
        <tissue evidence="1">Whole animal</tissue>
    </source>
</reference>